<keyword evidence="1" id="KW-0472">Membrane</keyword>
<accession>A0A2M8PWT9</accession>
<dbReference type="EMBL" id="PGTL01000040">
    <property type="protein sequence ID" value="PJF42020.1"/>
    <property type="molecule type" value="Genomic_DNA"/>
</dbReference>
<evidence type="ECO:0000313" key="3">
    <source>
        <dbReference type="Proteomes" id="UP000228947"/>
    </source>
</evidence>
<feature type="non-terminal residue" evidence="2">
    <location>
        <position position="73"/>
    </location>
</feature>
<keyword evidence="1" id="KW-0812">Transmembrane</keyword>
<reference evidence="2 3" key="1">
    <citation type="submission" date="2017-11" db="EMBL/GenBank/DDBJ databases">
        <title>Evolution of Phototrophy in the Chloroflexi Phylum Driven by Horizontal Gene Transfer.</title>
        <authorList>
            <person name="Ward L.M."/>
            <person name="Hemp J."/>
            <person name="Shih P.M."/>
            <person name="Mcglynn S.E."/>
            <person name="Fischer W."/>
        </authorList>
    </citation>
    <scope>NUCLEOTIDE SEQUENCE [LARGE SCALE GENOMIC DNA]</scope>
    <source>
        <strain evidence="2">CP1_1M</strain>
    </source>
</reference>
<name>A0A2M8PWT9_9CHLR</name>
<gene>
    <name evidence="2" type="ORF">CUN50_05695</name>
</gene>
<dbReference type="Proteomes" id="UP000228947">
    <property type="component" value="Unassembled WGS sequence"/>
</dbReference>
<evidence type="ECO:0000313" key="2">
    <source>
        <dbReference type="EMBL" id="PJF42020.1"/>
    </source>
</evidence>
<evidence type="ECO:0000256" key="1">
    <source>
        <dbReference type="SAM" id="Phobius"/>
    </source>
</evidence>
<keyword evidence="1" id="KW-1133">Transmembrane helix</keyword>
<feature type="transmembrane region" description="Helical" evidence="1">
    <location>
        <begin position="20"/>
        <end position="44"/>
    </location>
</feature>
<dbReference type="AlphaFoldDB" id="A0A2M8PWT9"/>
<organism evidence="2 3">
    <name type="scientific">Candidatus Thermofonsia Clade 1 bacterium</name>
    <dbReference type="NCBI Taxonomy" id="2364210"/>
    <lineage>
        <taxon>Bacteria</taxon>
        <taxon>Bacillati</taxon>
        <taxon>Chloroflexota</taxon>
        <taxon>Candidatus Thermofontia</taxon>
        <taxon>Candidatus Thermofonsia Clade 1</taxon>
    </lineage>
</organism>
<comment type="caution">
    <text evidence="2">The sequence shown here is derived from an EMBL/GenBank/DDBJ whole genome shotgun (WGS) entry which is preliminary data.</text>
</comment>
<proteinExistence type="predicted"/>
<protein>
    <submittedName>
        <fullName evidence="2">Uncharacterized protein</fullName>
    </submittedName>
</protein>
<sequence length="73" mass="8065">MGRYPSAKQITLTAEAPPRLRSFLAILLVLIDIGALGAAFWLGYIARRELPLFAVPIDPPSLRAYLPVFLIQT</sequence>